<feature type="region of interest" description="Disordered" evidence="1">
    <location>
        <begin position="86"/>
        <end position="107"/>
    </location>
</feature>
<organism evidence="2 3">
    <name type="scientific">Phenylobacterium kunshanense</name>
    <dbReference type="NCBI Taxonomy" id="1445034"/>
    <lineage>
        <taxon>Bacteria</taxon>
        <taxon>Pseudomonadati</taxon>
        <taxon>Pseudomonadota</taxon>
        <taxon>Alphaproteobacteria</taxon>
        <taxon>Caulobacterales</taxon>
        <taxon>Caulobacteraceae</taxon>
        <taxon>Phenylobacterium</taxon>
    </lineage>
</organism>
<protein>
    <submittedName>
        <fullName evidence="2">Uncharacterized protein</fullName>
    </submittedName>
</protein>
<accession>A0A328BFZ8</accession>
<name>A0A328BFZ8_9CAUL</name>
<keyword evidence="3" id="KW-1185">Reference proteome</keyword>
<reference evidence="2 3" key="1">
    <citation type="submission" date="2018-05" db="EMBL/GenBank/DDBJ databases">
        <authorList>
            <person name="Lanie J.A."/>
            <person name="Ng W.-L."/>
            <person name="Kazmierczak K.M."/>
            <person name="Andrzejewski T.M."/>
            <person name="Davidsen T.M."/>
            <person name="Wayne K.J."/>
            <person name="Tettelin H."/>
            <person name="Glass J.I."/>
            <person name="Rusch D."/>
            <person name="Podicherti R."/>
            <person name="Tsui H.-C.T."/>
            <person name="Winkler M.E."/>
        </authorList>
    </citation>
    <scope>NUCLEOTIDE SEQUENCE [LARGE SCALE GENOMIC DNA]</scope>
    <source>
        <strain evidence="2 3">BUT-10</strain>
    </source>
</reference>
<comment type="caution">
    <text evidence="2">The sequence shown here is derived from an EMBL/GenBank/DDBJ whole genome shotgun (WGS) entry which is preliminary data.</text>
</comment>
<dbReference type="Proteomes" id="UP000249524">
    <property type="component" value="Unassembled WGS sequence"/>
</dbReference>
<dbReference type="EMBL" id="QFYS01000004">
    <property type="protein sequence ID" value="RAK65501.1"/>
    <property type="molecule type" value="Genomic_DNA"/>
</dbReference>
<dbReference type="RefSeq" id="WP_111276097.1">
    <property type="nucleotide sequence ID" value="NZ_QFYS01000004.1"/>
</dbReference>
<feature type="compositionally biased region" description="Basic and acidic residues" evidence="1">
    <location>
        <begin position="86"/>
        <end position="96"/>
    </location>
</feature>
<gene>
    <name evidence="2" type="ORF">DJ019_11100</name>
</gene>
<dbReference type="AlphaFoldDB" id="A0A328BFZ8"/>
<evidence type="ECO:0000256" key="1">
    <source>
        <dbReference type="SAM" id="MobiDB-lite"/>
    </source>
</evidence>
<dbReference type="OrthoDB" id="7476939at2"/>
<evidence type="ECO:0000313" key="2">
    <source>
        <dbReference type="EMBL" id="RAK65501.1"/>
    </source>
</evidence>
<sequence>MLAIILATALQTATPSLSDPGEAIHMRADPGRPATTVAPAEVEAPIRYGLREGKGDLKSKRVCFNDPILGSKIPTRRCMDRAEFERRREEARDHTTKIQMDARIANN</sequence>
<proteinExistence type="predicted"/>
<evidence type="ECO:0000313" key="3">
    <source>
        <dbReference type="Proteomes" id="UP000249524"/>
    </source>
</evidence>